<evidence type="ECO:0000313" key="2">
    <source>
        <dbReference type="EMBL" id="AFS13651.1"/>
    </source>
</evidence>
<dbReference type="KEGG" id="mid:MIP_02410"/>
<dbReference type="EMBL" id="CP002275">
    <property type="protein sequence ID" value="AFS13651.1"/>
    <property type="molecule type" value="Genomic_DNA"/>
</dbReference>
<feature type="region of interest" description="Disordered" evidence="1">
    <location>
        <begin position="1"/>
        <end position="45"/>
    </location>
</feature>
<name>J9WEB7_MYCIP</name>
<organism evidence="2 3">
    <name type="scientific">Mycobacterium indicus pranii (strain DSM 45239 / MTCC 9506)</name>
    <dbReference type="NCBI Taxonomy" id="1232724"/>
    <lineage>
        <taxon>Bacteria</taxon>
        <taxon>Bacillati</taxon>
        <taxon>Actinomycetota</taxon>
        <taxon>Actinomycetes</taxon>
        <taxon>Mycobacteriales</taxon>
        <taxon>Mycobacteriaceae</taxon>
        <taxon>Mycobacterium</taxon>
        <taxon>Mycobacterium avium complex (MAC)</taxon>
    </lineage>
</organism>
<evidence type="ECO:0000256" key="1">
    <source>
        <dbReference type="SAM" id="MobiDB-lite"/>
    </source>
</evidence>
<dbReference type="AlphaFoldDB" id="J9WEB7"/>
<reference evidence="2 3" key="2">
    <citation type="journal article" date="2012" name="Nucleic Acids Res.">
        <title>Massive gene acquisitions in Mycobacterium indicus pranii provide a perspective on mycobacterial evolution.</title>
        <authorList>
            <person name="Saini V."/>
            <person name="Raghuvanshi S."/>
            <person name="Khurana J.P."/>
            <person name="Ahmed N."/>
            <person name="Hasnain S.E."/>
            <person name="Tyagi A.K."/>
            <person name="Tyagi A.K."/>
        </authorList>
    </citation>
    <scope>NUCLEOTIDE SEQUENCE [LARGE SCALE GENOMIC DNA]</scope>
    <source>
        <strain evidence="3">DSM 45239 / MTCC 9506</strain>
    </source>
</reference>
<gene>
    <name evidence="2" type="ORF">MIP_02410</name>
</gene>
<evidence type="ECO:0000313" key="3">
    <source>
        <dbReference type="Proteomes" id="UP000007329"/>
    </source>
</evidence>
<protein>
    <submittedName>
        <fullName evidence="2">Uncharacterized protein</fullName>
    </submittedName>
</protein>
<reference evidence="2 3" key="1">
    <citation type="journal article" date="2007" name="PLoS ONE">
        <title>Molecular analysis of a leprosy immunotherapeutic bacillus provides insights into Mycobacterium evolution.</title>
        <authorList>
            <person name="Ahmed N."/>
            <person name="Saini V."/>
            <person name="Raghuvanshi S."/>
            <person name="Khurana J.P."/>
            <person name="Tyagi A.K."/>
            <person name="Tyagi A.K."/>
            <person name="Hasnain S.E."/>
        </authorList>
    </citation>
    <scope>NUCLEOTIDE SEQUENCE [LARGE SCALE GENOMIC DNA]</scope>
    <source>
        <strain evidence="2">MTCC 9506</strain>
    </source>
</reference>
<sequence length="328" mass="35815">MGQPIPPCGICHPASDVGQRTSPKQPEQAPPPPVPGGRREIHGPAPDSAAVEAWADDYIRFERRPAWQEHLRTEIRSRCRQLEPLAGQVLHATFFGEKLPNADVENLVLYNIDSFAVAGRNGIRFELGAALPAAPDGADYRFCYRYALAPRSGAFADWQQGRTLASFDWTDLGAFSGEKKLAQVWLALARSHVEVAEPARTPGTPFAVRVQVRPPRGQKAVLGGLVKGIFDGVVCAFQAHTDTAVLPEVVARLATLLRSDPAEIEELLLDQRRAVLGVMPRLVSPYQAGVKWGPADHLCVAGELLRSEPVGASWALRGEIVELRLRRP</sequence>
<proteinExistence type="predicted"/>
<accession>J9WEB7</accession>
<dbReference type="HOGENOM" id="CLU_846840_0_0_11"/>
<dbReference type="PATRIC" id="fig|1232724.3.peg.1679"/>
<dbReference type="Proteomes" id="UP000007329">
    <property type="component" value="Chromosome"/>
</dbReference>